<evidence type="ECO:0000256" key="1">
    <source>
        <dbReference type="SAM" id="Phobius"/>
    </source>
</evidence>
<feature type="transmembrane region" description="Helical" evidence="1">
    <location>
        <begin position="12"/>
        <end position="30"/>
    </location>
</feature>
<comment type="caution">
    <text evidence="2">The sequence shown here is derived from an EMBL/GenBank/DDBJ whole genome shotgun (WGS) entry which is preliminary data.</text>
</comment>
<sequence>MLNISTVFKNTLYHNLLFNSIFMMIFYANLNNIKNYFIFFLKKQKILSLYIDKIINFL</sequence>
<proteinExistence type="predicted"/>
<organism evidence="2 3">
    <name type="scientific">Gemelliphila asaccharolytica</name>
    <dbReference type="NCBI Taxonomy" id="502393"/>
    <lineage>
        <taxon>Bacteria</taxon>
        <taxon>Bacillati</taxon>
        <taxon>Bacillota</taxon>
        <taxon>Bacilli</taxon>
        <taxon>Bacillales</taxon>
        <taxon>Gemellaceae</taxon>
        <taxon>Gemelliphila</taxon>
    </lineage>
</organism>
<reference evidence="2 3" key="1">
    <citation type="submission" date="2016-01" db="EMBL/GenBank/DDBJ databases">
        <authorList>
            <person name="Mitreva M."/>
            <person name="Pepin K.H."/>
            <person name="Mihindukulasuriya K.A."/>
            <person name="Fulton R."/>
            <person name="Fronick C."/>
            <person name="O'Laughlin M."/>
            <person name="Miner T."/>
            <person name="Herter B."/>
            <person name="Rosa B.A."/>
            <person name="Cordes M."/>
            <person name="Tomlinson C."/>
            <person name="Wollam A."/>
            <person name="Palsikar V.B."/>
            <person name="Mardis E.R."/>
            <person name="Wilson R.K."/>
        </authorList>
    </citation>
    <scope>NUCLEOTIDE SEQUENCE [LARGE SCALE GENOMIC DNA]</scope>
    <source>
        <strain evidence="2 3">KA00071</strain>
    </source>
</reference>
<keyword evidence="1" id="KW-0472">Membrane</keyword>
<keyword evidence="1" id="KW-0812">Transmembrane</keyword>
<evidence type="ECO:0000313" key="2">
    <source>
        <dbReference type="EMBL" id="KXB58897.1"/>
    </source>
</evidence>
<protein>
    <submittedName>
        <fullName evidence="2">Uncharacterized protein</fullName>
    </submittedName>
</protein>
<dbReference type="EMBL" id="LSDB01000003">
    <property type="protein sequence ID" value="KXB58897.1"/>
    <property type="molecule type" value="Genomic_DNA"/>
</dbReference>
<keyword evidence="1" id="KW-1133">Transmembrane helix</keyword>
<evidence type="ECO:0000313" key="3">
    <source>
        <dbReference type="Proteomes" id="UP000070467"/>
    </source>
</evidence>
<name>A0ABR5TNB6_9BACL</name>
<keyword evidence="3" id="KW-1185">Reference proteome</keyword>
<accession>A0ABR5TNB6</accession>
<gene>
    <name evidence="2" type="ORF">HMPREF1871_00140</name>
</gene>
<dbReference type="Proteomes" id="UP000070467">
    <property type="component" value="Unassembled WGS sequence"/>
</dbReference>